<evidence type="ECO:0000313" key="1">
    <source>
        <dbReference type="EMBL" id="OWY98994.1"/>
    </source>
</evidence>
<sequence length="53" mass="6095">MNAILNHIIAKVKLNENADARAISEVHDCFEKFELFMDNRLCVVNQQRAIGNH</sequence>
<accession>A0A225V161</accession>
<dbReference type="OrthoDB" id="124285at2759"/>
<comment type="caution">
    <text evidence="1">The sequence shown here is derived from an EMBL/GenBank/DDBJ whole genome shotgun (WGS) entry which is preliminary data.</text>
</comment>
<dbReference type="AlphaFoldDB" id="A0A225V161"/>
<dbReference type="EMBL" id="NBNE01008883">
    <property type="protein sequence ID" value="OWY98994.1"/>
    <property type="molecule type" value="Genomic_DNA"/>
</dbReference>
<evidence type="ECO:0000313" key="2">
    <source>
        <dbReference type="Proteomes" id="UP000198211"/>
    </source>
</evidence>
<dbReference type="Proteomes" id="UP000198211">
    <property type="component" value="Unassembled WGS sequence"/>
</dbReference>
<organism evidence="1 2">
    <name type="scientific">Phytophthora megakarya</name>
    <dbReference type="NCBI Taxonomy" id="4795"/>
    <lineage>
        <taxon>Eukaryota</taxon>
        <taxon>Sar</taxon>
        <taxon>Stramenopiles</taxon>
        <taxon>Oomycota</taxon>
        <taxon>Peronosporomycetes</taxon>
        <taxon>Peronosporales</taxon>
        <taxon>Peronosporaceae</taxon>
        <taxon>Phytophthora</taxon>
    </lineage>
</organism>
<keyword evidence="2" id="KW-1185">Reference proteome</keyword>
<proteinExistence type="predicted"/>
<reference evidence="2" key="1">
    <citation type="submission" date="2017-03" db="EMBL/GenBank/DDBJ databases">
        <title>Phytopthora megakarya and P. palmivora, two closely related causual agents of cacao black pod achieved similar genome size and gene model numbers by different mechanisms.</title>
        <authorList>
            <person name="Ali S."/>
            <person name="Shao J."/>
            <person name="Larry D.J."/>
            <person name="Kronmiller B."/>
            <person name="Shen D."/>
            <person name="Strem M.D."/>
            <person name="Melnick R.L."/>
            <person name="Guiltinan M.J."/>
            <person name="Tyler B.M."/>
            <person name="Meinhardt L.W."/>
            <person name="Bailey B.A."/>
        </authorList>
    </citation>
    <scope>NUCLEOTIDE SEQUENCE [LARGE SCALE GENOMIC DNA]</scope>
    <source>
        <strain evidence="2">zdho120</strain>
    </source>
</reference>
<name>A0A225V161_9STRA</name>
<dbReference type="STRING" id="4795.A0A225V161"/>
<protein>
    <submittedName>
        <fullName evidence="1">Uncharacterized protein</fullName>
    </submittedName>
</protein>
<gene>
    <name evidence="1" type="ORF">PHMEG_00030092</name>
</gene>